<organism evidence="3 4">
    <name type="scientific">Coprococcus comes</name>
    <dbReference type="NCBI Taxonomy" id="410072"/>
    <lineage>
        <taxon>Bacteria</taxon>
        <taxon>Bacillati</taxon>
        <taxon>Bacillota</taxon>
        <taxon>Clostridia</taxon>
        <taxon>Lachnospirales</taxon>
        <taxon>Lachnospiraceae</taxon>
        <taxon>Coprococcus</taxon>
    </lineage>
</organism>
<dbReference type="InterPro" id="IPR056906">
    <property type="entry name" value="ORF2/G2P_dom"/>
</dbReference>
<evidence type="ECO:0000259" key="2">
    <source>
        <dbReference type="Pfam" id="PF23343"/>
    </source>
</evidence>
<dbReference type="Proteomes" id="UP000095362">
    <property type="component" value="Unassembled WGS sequence"/>
</dbReference>
<name>A0A174HHL0_9FIRM</name>
<dbReference type="AlphaFoldDB" id="A0A174HHL0"/>
<evidence type="ECO:0000256" key="1">
    <source>
        <dbReference type="SAM" id="MobiDB-lite"/>
    </source>
</evidence>
<gene>
    <name evidence="3" type="ORF">ERS852481_02767</name>
</gene>
<evidence type="ECO:0000313" key="3">
    <source>
        <dbReference type="EMBL" id="CUO74364.1"/>
    </source>
</evidence>
<dbReference type="Pfam" id="PF23343">
    <property type="entry name" value="REP_ORF2-G2P"/>
    <property type="match status" value="1"/>
</dbReference>
<dbReference type="RefSeq" id="WP_242856292.1">
    <property type="nucleotide sequence ID" value="NZ_CYZK01000025.1"/>
</dbReference>
<reference evidence="3 4" key="1">
    <citation type="submission" date="2015-09" db="EMBL/GenBank/DDBJ databases">
        <authorList>
            <consortium name="Pathogen Informatics"/>
        </authorList>
    </citation>
    <scope>NUCLEOTIDE SEQUENCE [LARGE SCALE GENOMIC DNA]</scope>
    <source>
        <strain evidence="3 4">2789STDY5834866</strain>
    </source>
</reference>
<proteinExistence type="predicted"/>
<dbReference type="EMBL" id="CYZK01000025">
    <property type="protein sequence ID" value="CUO74364.1"/>
    <property type="molecule type" value="Genomic_DNA"/>
</dbReference>
<accession>A0A174HHL0</accession>
<feature type="domain" description="Replication-associated protein ORF2/G2P" evidence="2">
    <location>
        <begin position="66"/>
        <end position="168"/>
    </location>
</feature>
<sequence>MRIRRVTYDLGNVIERQEYLDGRYGAPGEKRAKKKKATPEEVEQVNQWTRERKARHRLRMYFKVNDYFFTLTYPKEERPADMKQAVKDFEDFYKYCKKEYRKRGEELRWLRNIECTPSGNWHVHVVLNRIQDTDLIIVAAWKHGKVRNKQLLYEKGEFRKLAQYITKNEKTQKKYVEDGVLDHKIKEASFSRSRNMPLPEPETDILYRWQKEPRPKKGYYIVKDTYFEGINKATGFPYRHYEMIRIRRTEDEDRTVHGSKLPGTNRKKRKVYRSGGVRD</sequence>
<evidence type="ECO:0000313" key="4">
    <source>
        <dbReference type="Proteomes" id="UP000095362"/>
    </source>
</evidence>
<feature type="region of interest" description="Disordered" evidence="1">
    <location>
        <begin position="251"/>
        <end position="279"/>
    </location>
</feature>
<protein>
    <recommendedName>
        <fullName evidence="2">Replication-associated protein ORF2/G2P domain-containing protein</fullName>
    </recommendedName>
</protein>
<dbReference type="STRING" id="410072.ERS852525_00897"/>